<comment type="subcellular location">
    <subcellularLocation>
        <location evidence="1">Membrane</location>
        <topology evidence="1">Multi-pass membrane protein</topology>
    </subcellularLocation>
</comment>
<feature type="transmembrane region" description="Helical" evidence="5">
    <location>
        <begin position="103"/>
        <end position="127"/>
    </location>
</feature>
<dbReference type="EMBL" id="BMYZ01000001">
    <property type="protein sequence ID" value="GGY62237.1"/>
    <property type="molecule type" value="Genomic_DNA"/>
</dbReference>
<evidence type="ECO:0000256" key="4">
    <source>
        <dbReference type="ARBA" id="ARBA00023136"/>
    </source>
</evidence>
<keyword evidence="4 5" id="KW-0472">Membrane</keyword>
<keyword evidence="8" id="KW-1185">Reference proteome</keyword>
<evidence type="ECO:0000313" key="8">
    <source>
        <dbReference type="Proteomes" id="UP000619761"/>
    </source>
</evidence>
<feature type="transmembrane region" description="Helical" evidence="5">
    <location>
        <begin position="29"/>
        <end position="49"/>
    </location>
</feature>
<keyword evidence="3 5" id="KW-1133">Transmembrane helix</keyword>
<evidence type="ECO:0000259" key="6">
    <source>
        <dbReference type="Pfam" id="PF04893"/>
    </source>
</evidence>
<gene>
    <name evidence="7" type="ORF">GCM10011613_02120</name>
</gene>
<dbReference type="Pfam" id="PF04893">
    <property type="entry name" value="Yip1"/>
    <property type="match status" value="1"/>
</dbReference>
<organism evidence="7 8">
    <name type="scientific">Cellvibrio zantedeschiae</name>
    <dbReference type="NCBI Taxonomy" id="1237077"/>
    <lineage>
        <taxon>Bacteria</taxon>
        <taxon>Pseudomonadati</taxon>
        <taxon>Pseudomonadota</taxon>
        <taxon>Gammaproteobacteria</taxon>
        <taxon>Cellvibrionales</taxon>
        <taxon>Cellvibrionaceae</taxon>
        <taxon>Cellvibrio</taxon>
    </lineage>
</organism>
<evidence type="ECO:0000256" key="5">
    <source>
        <dbReference type="SAM" id="Phobius"/>
    </source>
</evidence>
<feature type="transmembrane region" description="Helical" evidence="5">
    <location>
        <begin position="69"/>
        <end position="91"/>
    </location>
</feature>
<accession>A0ABQ3AMS2</accession>
<evidence type="ECO:0000256" key="1">
    <source>
        <dbReference type="ARBA" id="ARBA00004141"/>
    </source>
</evidence>
<comment type="caution">
    <text evidence="7">The sequence shown here is derived from an EMBL/GenBank/DDBJ whole genome shotgun (WGS) entry which is preliminary data.</text>
</comment>
<sequence>MITHVTGLFTHPSQEWKSIRDTQENITHIYLAQVFLLALIPPVSAYVGATKIGWTVGQGSRVVLTESSAMAMAILMYVAMLLGVGVMGAFIQWMSRTYHSSPSYSRCVIFATYTATPLFVAGLTMLYPTPWSIMLFGAAALSYTTYLLYSGVPTFMNISEEEGFMFSSSILTVGLVMLVTLMAFTVLIWSLGFGPIYV</sequence>
<feature type="transmembrane region" description="Helical" evidence="5">
    <location>
        <begin position="164"/>
        <end position="189"/>
    </location>
</feature>
<proteinExistence type="predicted"/>
<evidence type="ECO:0000313" key="7">
    <source>
        <dbReference type="EMBL" id="GGY62237.1"/>
    </source>
</evidence>
<dbReference type="RefSeq" id="WP_189415248.1">
    <property type="nucleotide sequence ID" value="NZ_BMYZ01000001.1"/>
</dbReference>
<evidence type="ECO:0000256" key="2">
    <source>
        <dbReference type="ARBA" id="ARBA00022692"/>
    </source>
</evidence>
<dbReference type="Proteomes" id="UP000619761">
    <property type="component" value="Unassembled WGS sequence"/>
</dbReference>
<keyword evidence="2 5" id="KW-0812">Transmembrane</keyword>
<feature type="domain" description="Yip1" evidence="6">
    <location>
        <begin position="7"/>
        <end position="180"/>
    </location>
</feature>
<name>A0ABQ3AMS2_9GAMM</name>
<feature type="transmembrane region" description="Helical" evidence="5">
    <location>
        <begin position="133"/>
        <end position="152"/>
    </location>
</feature>
<evidence type="ECO:0000256" key="3">
    <source>
        <dbReference type="ARBA" id="ARBA00022989"/>
    </source>
</evidence>
<reference evidence="8" key="1">
    <citation type="journal article" date="2019" name="Int. J. Syst. Evol. Microbiol.">
        <title>The Global Catalogue of Microorganisms (GCM) 10K type strain sequencing project: providing services to taxonomists for standard genome sequencing and annotation.</title>
        <authorList>
            <consortium name="The Broad Institute Genomics Platform"/>
            <consortium name="The Broad Institute Genome Sequencing Center for Infectious Disease"/>
            <person name="Wu L."/>
            <person name="Ma J."/>
        </authorList>
    </citation>
    <scope>NUCLEOTIDE SEQUENCE [LARGE SCALE GENOMIC DNA]</scope>
    <source>
        <strain evidence="8">KCTC 32239</strain>
    </source>
</reference>
<dbReference type="InterPro" id="IPR006977">
    <property type="entry name" value="Yip1_dom"/>
</dbReference>
<protein>
    <submittedName>
        <fullName evidence="7">YIP1 family protein</fullName>
    </submittedName>
</protein>